<dbReference type="SMART" id="SM00612">
    <property type="entry name" value="Kelch"/>
    <property type="match status" value="1"/>
</dbReference>
<evidence type="ECO:0000256" key="2">
    <source>
        <dbReference type="ARBA" id="ARBA00022737"/>
    </source>
</evidence>
<dbReference type="AlphaFoldDB" id="A0AAN8UYP7"/>
<dbReference type="Pfam" id="PF01344">
    <property type="entry name" value="Kelch_1"/>
    <property type="match status" value="2"/>
</dbReference>
<evidence type="ECO:0000256" key="1">
    <source>
        <dbReference type="ARBA" id="ARBA00022441"/>
    </source>
</evidence>
<name>A0AAN8UYP7_9MAGN</name>
<protein>
    <submittedName>
        <fullName evidence="3">Kelch repeat type 1</fullName>
    </submittedName>
</protein>
<evidence type="ECO:0000313" key="3">
    <source>
        <dbReference type="EMBL" id="KAK6920126.1"/>
    </source>
</evidence>
<dbReference type="PANTHER" id="PTHR46344">
    <property type="entry name" value="OS02G0202900 PROTEIN"/>
    <property type="match status" value="1"/>
</dbReference>
<reference evidence="3 4" key="1">
    <citation type="submission" date="2023-12" db="EMBL/GenBank/DDBJ databases">
        <title>A high-quality genome assembly for Dillenia turbinata (Dilleniales).</title>
        <authorList>
            <person name="Chanderbali A."/>
        </authorList>
    </citation>
    <scope>NUCLEOTIDE SEQUENCE [LARGE SCALE GENOMIC DNA]</scope>
    <source>
        <strain evidence="3">LSX21</strain>
        <tissue evidence="3">Leaf</tissue>
    </source>
</reference>
<dbReference type="InterPro" id="IPR006652">
    <property type="entry name" value="Kelch_1"/>
</dbReference>
<dbReference type="Gene3D" id="2.120.10.80">
    <property type="entry name" value="Kelch-type beta propeller"/>
    <property type="match status" value="1"/>
</dbReference>
<dbReference type="SUPFAM" id="SSF117281">
    <property type="entry name" value="Kelch motif"/>
    <property type="match status" value="1"/>
</dbReference>
<dbReference type="Proteomes" id="UP001370490">
    <property type="component" value="Unassembled WGS sequence"/>
</dbReference>
<dbReference type="InterPro" id="IPR015915">
    <property type="entry name" value="Kelch-typ_b-propeller"/>
</dbReference>
<sequence length="204" mass="23010">SKVVTAIGNHGKQIDTTRSSRRSWKLIPGLPPRSLNRKDMVFEVLGKKFYLLGGCGWLEDATAEVYSYDASTNTWEVAAPLSTPRCYFACEVLNEKIYAIGGLSTQPSDHPTWDVYDPQRNGWTSHRDHKIVPDLKILGTWEHADVDIVGGWRGPAVVVDGTLYVLDRSSGTRLMKWEKETRKWAALGRIVIFTYKTSMLAYCN</sequence>
<dbReference type="PANTHER" id="PTHR46344:SF26">
    <property type="entry name" value="F-BOX DOMAIN-CONTAINING PROTEIN"/>
    <property type="match status" value="1"/>
</dbReference>
<evidence type="ECO:0000313" key="4">
    <source>
        <dbReference type="Proteomes" id="UP001370490"/>
    </source>
</evidence>
<feature type="non-terminal residue" evidence="3">
    <location>
        <position position="1"/>
    </location>
</feature>
<keyword evidence="1" id="KW-0880">Kelch repeat</keyword>
<dbReference type="EMBL" id="JBAMMX010000021">
    <property type="protein sequence ID" value="KAK6920126.1"/>
    <property type="molecule type" value="Genomic_DNA"/>
</dbReference>
<proteinExistence type="predicted"/>
<keyword evidence="2" id="KW-0677">Repeat</keyword>
<keyword evidence="4" id="KW-1185">Reference proteome</keyword>
<accession>A0AAN8UYP7</accession>
<comment type="caution">
    <text evidence="3">The sequence shown here is derived from an EMBL/GenBank/DDBJ whole genome shotgun (WGS) entry which is preliminary data.</text>
</comment>
<gene>
    <name evidence="3" type="ORF">RJ641_016030</name>
</gene>
<organism evidence="3 4">
    <name type="scientific">Dillenia turbinata</name>
    <dbReference type="NCBI Taxonomy" id="194707"/>
    <lineage>
        <taxon>Eukaryota</taxon>
        <taxon>Viridiplantae</taxon>
        <taxon>Streptophyta</taxon>
        <taxon>Embryophyta</taxon>
        <taxon>Tracheophyta</taxon>
        <taxon>Spermatophyta</taxon>
        <taxon>Magnoliopsida</taxon>
        <taxon>eudicotyledons</taxon>
        <taxon>Gunneridae</taxon>
        <taxon>Pentapetalae</taxon>
        <taxon>Dilleniales</taxon>
        <taxon>Dilleniaceae</taxon>
        <taxon>Dillenia</taxon>
    </lineage>
</organism>